<dbReference type="Pfam" id="PF19910">
    <property type="entry name" value="DUF6383"/>
    <property type="match status" value="1"/>
</dbReference>
<dbReference type="AlphaFoldDB" id="A0A2U0UFP3"/>
<organism evidence="3 4">
    <name type="scientific">Hallella colorans</name>
    <dbReference type="NCBI Taxonomy" id="1703337"/>
    <lineage>
        <taxon>Bacteria</taxon>
        <taxon>Pseudomonadati</taxon>
        <taxon>Bacteroidota</taxon>
        <taxon>Bacteroidia</taxon>
        <taxon>Bacteroidales</taxon>
        <taxon>Prevotellaceae</taxon>
        <taxon>Hallella</taxon>
    </lineage>
</organism>
<evidence type="ECO:0000256" key="1">
    <source>
        <dbReference type="SAM" id="SignalP"/>
    </source>
</evidence>
<keyword evidence="4" id="KW-1185">Reference proteome</keyword>
<protein>
    <recommendedName>
        <fullName evidence="2">DUF6383 domain-containing protein</fullName>
    </recommendedName>
</protein>
<evidence type="ECO:0000313" key="3">
    <source>
        <dbReference type="EMBL" id="PVX56450.1"/>
    </source>
</evidence>
<keyword evidence="1" id="KW-0732">Signal</keyword>
<comment type="caution">
    <text evidence="3">The sequence shown here is derived from an EMBL/GenBank/DDBJ whole genome shotgun (WGS) entry which is preliminary data.</text>
</comment>
<proteinExistence type="predicted"/>
<accession>A0A2U0UFP3</accession>
<evidence type="ECO:0000313" key="4">
    <source>
        <dbReference type="Proteomes" id="UP000245870"/>
    </source>
</evidence>
<dbReference type="EMBL" id="QENY01000006">
    <property type="protein sequence ID" value="PVX56450.1"/>
    <property type="molecule type" value="Genomic_DNA"/>
</dbReference>
<dbReference type="Gene3D" id="2.60.120.260">
    <property type="entry name" value="Galactose-binding domain-like"/>
    <property type="match status" value="1"/>
</dbReference>
<gene>
    <name evidence="3" type="ORF">C7379_10620</name>
</gene>
<reference evidence="3 4" key="1">
    <citation type="submission" date="2018-05" db="EMBL/GenBank/DDBJ databases">
        <title>Genomic Encyclopedia of Type Strains, Phase IV (KMG-IV): sequencing the most valuable type-strain genomes for metagenomic binning, comparative biology and taxonomic classification.</title>
        <authorList>
            <person name="Goeker M."/>
        </authorList>
    </citation>
    <scope>NUCLEOTIDE SEQUENCE [LARGE SCALE GENOMIC DNA]</scope>
    <source>
        <strain evidence="3 4">DSM 100333</strain>
    </source>
</reference>
<feature type="domain" description="DUF6383" evidence="2">
    <location>
        <begin position="238"/>
        <end position="300"/>
    </location>
</feature>
<name>A0A2U0UFP3_9BACT</name>
<sequence length="302" mass="32962">MKTKNLLFAMLLLGSATVVNAQENLLSNPGFEGETIVIDEVNGIIRPTGWYNPFDYEEGDVHFSTIVSEAHSGNAALYMMYASEGYPSGGNEIQCIDASVTGLDKVYTFSFWYKVIKAKNYKGRPIEWKYCIGMWHSSDSDEIGNVDAVADQGIDSQGIVTNGEAIEGDWKFATVDYDFGDRLARYAPSKFYTYDKSKMKYLLIGVKVSSGDLLLDDFSLTVKGGTSGIETTTANQPLPVKVDGGELYVGGVKGSRITVYDAIGRTVANTVATSETTHISNLPKNQLLVVKAGNKTAKVMMR</sequence>
<dbReference type="Proteomes" id="UP000245870">
    <property type="component" value="Unassembled WGS sequence"/>
</dbReference>
<dbReference type="InterPro" id="IPR045963">
    <property type="entry name" value="DUF6383"/>
</dbReference>
<feature type="chain" id="PRO_5015564221" description="DUF6383 domain-containing protein" evidence="1">
    <location>
        <begin position="22"/>
        <end position="302"/>
    </location>
</feature>
<feature type="signal peptide" evidence="1">
    <location>
        <begin position="1"/>
        <end position="21"/>
    </location>
</feature>
<evidence type="ECO:0000259" key="2">
    <source>
        <dbReference type="Pfam" id="PF19910"/>
    </source>
</evidence>